<evidence type="ECO:0000313" key="9">
    <source>
        <dbReference type="EMBL" id="MDC2888928.1"/>
    </source>
</evidence>
<evidence type="ECO:0000259" key="7">
    <source>
        <dbReference type="Pfam" id="PF03710"/>
    </source>
</evidence>
<gene>
    <name evidence="9" type="primary">glnE</name>
    <name evidence="9" type="ORF">PN838_09295</name>
</gene>
<dbReference type="EC" id="2.7.7.89" evidence="9"/>
<dbReference type="InterPro" id="IPR005190">
    <property type="entry name" value="GlnE_rpt_dom"/>
</dbReference>
<dbReference type="Pfam" id="PF08335">
    <property type="entry name" value="GlnD_UR_UTase"/>
    <property type="match status" value="1"/>
</dbReference>
<proteinExistence type="predicted"/>
<name>A0ABT5FDK2_9GAMM</name>
<evidence type="ECO:0000256" key="3">
    <source>
        <dbReference type="ARBA" id="ARBA00022741"/>
    </source>
</evidence>
<sequence length="693" mass="79128">MKINTLYDTQLAAQRLSEFESQHEQITAASEIIRTIGYLFARSEFIFQTCLKYPQVCSELSEHLAHGKSVDIHFPTELLAEPDEKTFQKHLRVFRHKTMVLIAADDFLALTSIKESMLLLSKLADELYVVSRTWSIESLKPRFGQALNKEHDEIALIALGMGKLGGYELNFSSDIDLIFCYSEKGETQGGRKSEDFQIYFTKLAQKIIQLLDEVTGDGQVFRVDMRLRPFGESGPLVSSFDAIEDYYQNQGREWERYALLKARPLGQVGSISNIESSQHQVLVKVLKPFVFRRYIDFSVIESLRTMKKQIQNEVKRRRIVLNIKLGSGGIREIEFIVQAMQMLRGGKEPQLQQASLLKTLPELVTLNVFSGAEGKALAEDYLWLRQCEQYLQAFGDQQTQTLPTEPELQTRLIELFGFTDWQSFLNHLAEINKRVSQMFISVVGEPEQAEDKSNDAKLAKWNDVWEQDEKPAVMDDFDHAEVVWKQKSDLIKQVSGARGRERLDQLMPQLLMECAEQKVGKVEFTEILVLLKKIASRTAYLELLVENAGALSQLIKLTSSCQFIGQQISRFPLLLDQLIDPKQLYKIPDLTNYNDDLRRQLLRVEPDDLEMQMEVLRQFKLTNQLVIAACDVTGVASLMQVSDHLTEIAEACLEQATGIAWQQMIKRFGYPEGATDDHKNFAIIGYGKLGVLN</sequence>
<feature type="domain" description="Glutamate-ammonia ligase adenylyltransferase repeated" evidence="7">
    <location>
        <begin position="552"/>
        <end position="691"/>
    </location>
</feature>
<feature type="domain" description="PII-uridylyltransferase/Glutamine-synthetase adenylyltransferase" evidence="8">
    <location>
        <begin position="304"/>
        <end position="439"/>
    </location>
</feature>
<dbReference type="InterPro" id="IPR043519">
    <property type="entry name" value="NT_sf"/>
</dbReference>
<evidence type="ECO:0000256" key="6">
    <source>
        <dbReference type="ARBA" id="ARBA00023268"/>
    </source>
</evidence>
<dbReference type="SUPFAM" id="SSF81301">
    <property type="entry name" value="Nucleotidyltransferase"/>
    <property type="match status" value="2"/>
</dbReference>
<dbReference type="GO" id="GO:0008882">
    <property type="term" value="F:[glutamate-ammonia-ligase] adenylyltransferase activity"/>
    <property type="evidence" value="ECO:0007669"/>
    <property type="project" value="UniProtKB-EC"/>
</dbReference>
<evidence type="ECO:0000313" key="10">
    <source>
        <dbReference type="Proteomes" id="UP001528411"/>
    </source>
</evidence>
<dbReference type="CDD" id="cd05401">
    <property type="entry name" value="NT_GlnE_GlnD_like"/>
    <property type="match status" value="1"/>
</dbReference>
<keyword evidence="2 9" id="KW-0548">Nucleotidyltransferase</keyword>
<organism evidence="9 10">
    <name type="scientific">Psychrosphaera algicola</name>
    <dbReference type="NCBI Taxonomy" id="3023714"/>
    <lineage>
        <taxon>Bacteria</taxon>
        <taxon>Pseudomonadati</taxon>
        <taxon>Pseudomonadota</taxon>
        <taxon>Gammaproteobacteria</taxon>
        <taxon>Alteromonadales</taxon>
        <taxon>Pseudoalteromonadaceae</taxon>
        <taxon>Psychrosphaera</taxon>
    </lineage>
</organism>
<dbReference type="SUPFAM" id="SSF81593">
    <property type="entry name" value="Nucleotidyltransferase substrate binding subunit/domain"/>
    <property type="match status" value="1"/>
</dbReference>
<dbReference type="Gene3D" id="1.20.120.1510">
    <property type="match status" value="1"/>
</dbReference>
<dbReference type="InterPro" id="IPR013546">
    <property type="entry name" value="PII_UdlTrfase/GS_AdlTrfase"/>
</dbReference>
<dbReference type="PANTHER" id="PTHR30621:SF0">
    <property type="entry name" value="BIFUNCTIONAL GLUTAMINE SYNTHETASE ADENYLYLTRANSFERASE_ADENYLYL-REMOVING ENZYME"/>
    <property type="match status" value="1"/>
</dbReference>
<comment type="caution">
    <text evidence="9">The sequence shown here is derived from an EMBL/GenBank/DDBJ whole genome shotgun (WGS) entry which is preliminary data.</text>
</comment>
<dbReference type="Proteomes" id="UP001528411">
    <property type="component" value="Unassembled WGS sequence"/>
</dbReference>
<dbReference type="PANTHER" id="PTHR30621">
    <property type="entry name" value="GLUTAMINE SYNTHETASE ADENYLYLTRANSFERASE"/>
    <property type="match status" value="1"/>
</dbReference>
<keyword evidence="4" id="KW-0067">ATP-binding</keyword>
<feature type="domain" description="Glutamate-ammonia ligase adenylyltransferase repeated" evidence="7">
    <location>
        <begin position="36"/>
        <end position="267"/>
    </location>
</feature>
<keyword evidence="6" id="KW-0511">Multifunctional enzyme</keyword>
<keyword evidence="1 9" id="KW-0808">Transferase</keyword>
<dbReference type="EMBL" id="JAQOMS010000002">
    <property type="protein sequence ID" value="MDC2888928.1"/>
    <property type="molecule type" value="Genomic_DNA"/>
</dbReference>
<evidence type="ECO:0000256" key="2">
    <source>
        <dbReference type="ARBA" id="ARBA00022695"/>
    </source>
</evidence>
<dbReference type="Gene3D" id="1.20.120.330">
    <property type="entry name" value="Nucleotidyltransferases domain 2"/>
    <property type="match status" value="1"/>
</dbReference>
<evidence type="ECO:0000256" key="4">
    <source>
        <dbReference type="ARBA" id="ARBA00022840"/>
    </source>
</evidence>
<keyword evidence="10" id="KW-1185">Reference proteome</keyword>
<keyword evidence="5" id="KW-0460">Magnesium</keyword>
<reference evidence="9 10" key="1">
    <citation type="submission" date="2023-01" db="EMBL/GenBank/DDBJ databases">
        <title>Psychrosphaera sp. nov., isolated from marine algae.</title>
        <authorList>
            <person name="Bayburt H."/>
            <person name="Choi B.J."/>
            <person name="Kim J.M."/>
            <person name="Choi D.G."/>
            <person name="Jeon C.O."/>
        </authorList>
    </citation>
    <scope>NUCLEOTIDE SEQUENCE [LARGE SCALE GENOMIC DNA]</scope>
    <source>
        <strain evidence="9 10">G1-22</strain>
    </source>
</reference>
<dbReference type="EC" id="2.7.7.42" evidence="9"/>
<protein>
    <submittedName>
        <fullName evidence="9">Bifunctional [glutamate--ammonia ligase]-adenylyl-L-tyrosine phosphorylase/[glutamate--ammonia-ligase] adenylyltransferase</fullName>
        <ecNumber evidence="9">2.7.7.42</ecNumber>
        <ecNumber evidence="9">2.7.7.89</ecNumber>
    </submittedName>
</protein>
<dbReference type="Gene3D" id="1.10.4050.10">
    <property type="entry name" value="Glutamine synthase adenylyltransferase GlnE"/>
    <property type="match status" value="1"/>
</dbReference>
<keyword evidence="9" id="KW-0436">Ligase</keyword>
<dbReference type="GO" id="GO:0047388">
    <property type="term" value="F:[glutamine synthetase]-adenylyl-L-tyrosine phosphorylase activity"/>
    <property type="evidence" value="ECO:0007669"/>
    <property type="project" value="UniProtKB-EC"/>
</dbReference>
<dbReference type="Pfam" id="PF03710">
    <property type="entry name" value="GlnE"/>
    <property type="match status" value="2"/>
</dbReference>
<dbReference type="GO" id="GO:0016874">
    <property type="term" value="F:ligase activity"/>
    <property type="evidence" value="ECO:0007669"/>
    <property type="project" value="UniProtKB-KW"/>
</dbReference>
<keyword evidence="3" id="KW-0547">Nucleotide-binding</keyword>
<evidence type="ECO:0000259" key="8">
    <source>
        <dbReference type="Pfam" id="PF08335"/>
    </source>
</evidence>
<accession>A0ABT5FDK2</accession>
<dbReference type="InterPro" id="IPR023057">
    <property type="entry name" value="GlnE"/>
</dbReference>
<evidence type="ECO:0000256" key="1">
    <source>
        <dbReference type="ARBA" id="ARBA00022679"/>
    </source>
</evidence>
<dbReference type="Gene3D" id="3.30.460.10">
    <property type="entry name" value="Beta Polymerase, domain 2"/>
    <property type="match status" value="2"/>
</dbReference>
<dbReference type="NCBIfam" id="NF008292">
    <property type="entry name" value="PRK11072.1"/>
    <property type="match status" value="1"/>
</dbReference>
<evidence type="ECO:0000256" key="5">
    <source>
        <dbReference type="ARBA" id="ARBA00022842"/>
    </source>
</evidence>